<keyword evidence="3" id="KW-1185">Reference proteome</keyword>
<accession>A0A4R0X936</accession>
<feature type="transmembrane region" description="Helical" evidence="1">
    <location>
        <begin position="55"/>
        <end position="70"/>
    </location>
</feature>
<comment type="caution">
    <text evidence="2">The sequence shown here is derived from an EMBL/GenBank/DDBJ whole genome shotgun (WGS) entry which is preliminary data.</text>
</comment>
<feature type="transmembrane region" description="Helical" evidence="1">
    <location>
        <begin position="25"/>
        <end position="43"/>
    </location>
</feature>
<keyword evidence="1" id="KW-0472">Membrane</keyword>
<keyword evidence="1" id="KW-0812">Transmembrane</keyword>
<reference evidence="2 3" key="1">
    <citation type="submission" date="2017-02" db="EMBL/GenBank/DDBJ databases">
        <title>Paraburkholderia sophoroidis sp. nov. and Paraburkholderia steynii sp. nov. rhizobial symbionts of the fynbos legume Hypocalyptus sophoroides.</title>
        <authorList>
            <person name="Steenkamp E.T."/>
            <person name="Beukes C.W."/>
            <person name="Van Zyl E."/>
            <person name="Avontuur J."/>
            <person name="Chan W.Y."/>
            <person name="Hassen A."/>
            <person name="Palmer M."/>
            <person name="Mthombeni L."/>
            <person name="Phalane F."/>
            <person name="Sereme K."/>
            <person name="Venter S.N."/>
        </authorList>
    </citation>
    <scope>NUCLEOTIDE SEQUENCE [LARGE SCALE GENOMIC DNA]</scope>
    <source>
        <strain evidence="2 3">HC1.1ba</strain>
    </source>
</reference>
<proteinExistence type="predicted"/>
<evidence type="ECO:0000313" key="3">
    <source>
        <dbReference type="Proteomes" id="UP000294200"/>
    </source>
</evidence>
<organism evidence="2 3">
    <name type="scientific">Paraburkholderia steynii</name>
    <dbReference type="NCBI Taxonomy" id="1245441"/>
    <lineage>
        <taxon>Bacteria</taxon>
        <taxon>Pseudomonadati</taxon>
        <taxon>Pseudomonadota</taxon>
        <taxon>Betaproteobacteria</taxon>
        <taxon>Burkholderiales</taxon>
        <taxon>Burkholderiaceae</taxon>
        <taxon>Paraburkholderia</taxon>
    </lineage>
</organism>
<dbReference type="AlphaFoldDB" id="A0A4R0X936"/>
<keyword evidence="1" id="KW-1133">Transmembrane helix</keyword>
<name>A0A4R0X936_9BURK</name>
<gene>
    <name evidence="2" type="ORF">BZM27_49055</name>
</gene>
<dbReference type="Proteomes" id="UP000294200">
    <property type="component" value="Unassembled WGS sequence"/>
</dbReference>
<sequence>MRVGCLPRDIGYTSGLDKGVEWPTFYVGFAHLGYAFPAGLLLYRFKRPARRRGSLSAIVIVALAIGQLSMPW</sequence>
<evidence type="ECO:0000256" key="1">
    <source>
        <dbReference type="SAM" id="Phobius"/>
    </source>
</evidence>
<protein>
    <submittedName>
        <fullName evidence="2">Uncharacterized protein</fullName>
    </submittedName>
</protein>
<evidence type="ECO:0000313" key="2">
    <source>
        <dbReference type="EMBL" id="TCG03357.1"/>
    </source>
</evidence>
<dbReference type="EMBL" id="MWML01000428">
    <property type="protein sequence ID" value="TCG03357.1"/>
    <property type="molecule type" value="Genomic_DNA"/>
</dbReference>